<feature type="transmembrane region" description="Helical" evidence="1">
    <location>
        <begin position="55"/>
        <end position="74"/>
    </location>
</feature>
<comment type="caution">
    <text evidence="2">The sequence shown here is derived from an EMBL/GenBank/DDBJ whole genome shotgun (WGS) entry which is preliminary data.</text>
</comment>
<evidence type="ECO:0000313" key="2">
    <source>
        <dbReference type="EMBL" id="MDV7215121.1"/>
    </source>
</evidence>
<accession>A0ABU4F568</accession>
<keyword evidence="1" id="KW-1133">Transmembrane helix</keyword>
<name>A0ABU4F568_9ACTN</name>
<dbReference type="EMBL" id="JAWMAJ010000009">
    <property type="protein sequence ID" value="MDV7215121.1"/>
    <property type="molecule type" value="Genomic_DNA"/>
</dbReference>
<gene>
    <name evidence="2" type="ORF">R5A26_04060</name>
</gene>
<evidence type="ECO:0000313" key="3">
    <source>
        <dbReference type="Proteomes" id="UP001187346"/>
    </source>
</evidence>
<feature type="transmembrane region" description="Helical" evidence="1">
    <location>
        <begin position="184"/>
        <end position="203"/>
    </location>
</feature>
<reference evidence="2 3" key="1">
    <citation type="submission" date="2023-10" db="EMBL/GenBank/DDBJ databases">
        <title>Characterization of rhizosphere-enriched actinobacteria from wheat plants lab-grown on chernevaya soil.</title>
        <authorList>
            <person name="Tikhonova E.N."/>
            <person name="Konopkin A."/>
            <person name="Kravchenko I.K."/>
        </authorList>
    </citation>
    <scope>NUCLEOTIDE SEQUENCE [LARGE SCALE GENOMIC DNA]</scope>
    <source>
        <strain evidence="2 3">RR29</strain>
    </source>
</reference>
<sequence>MSGDNGDNGDARGIEREYGRRRALSISWWQITVDLVVGGNIVLQVTTNPYASRLWYVIVLVALVLARVVQTVLYRQRGRTIVNAQGITAHEALRTNTRTWQDIYDIRAELNANGRFERAQWTTYVYADDGRRTRLPYFDDWQLPDFHAELADLRAVSALHRGMDWELRPDTEDRIRRRARDRKVWGAVFLAAFIAALAAFVFLA</sequence>
<dbReference type="RefSeq" id="WP_317770095.1">
    <property type="nucleotide sequence ID" value="NZ_JAWMAJ010000009.1"/>
</dbReference>
<organism evidence="2 3">
    <name type="scientific">Streptomyces prunicolor</name>
    <dbReference type="NCBI Taxonomy" id="67348"/>
    <lineage>
        <taxon>Bacteria</taxon>
        <taxon>Bacillati</taxon>
        <taxon>Actinomycetota</taxon>
        <taxon>Actinomycetes</taxon>
        <taxon>Kitasatosporales</taxon>
        <taxon>Streptomycetaceae</taxon>
        <taxon>Streptomyces</taxon>
    </lineage>
</organism>
<keyword evidence="3" id="KW-1185">Reference proteome</keyword>
<proteinExistence type="predicted"/>
<keyword evidence="1" id="KW-0812">Transmembrane</keyword>
<evidence type="ECO:0000256" key="1">
    <source>
        <dbReference type="SAM" id="Phobius"/>
    </source>
</evidence>
<protein>
    <submittedName>
        <fullName evidence="2">PH domain-containing protein</fullName>
    </submittedName>
</protein>
<dbReference type="Proteomes" id="UP001187346">
    <property type="component" value="Unassembled WGS sequence"/>
</dbReference>
<keyword evidence="1" id="KW-0472">Membrane</keyword>